<keyword evidence="4" id="KW-1185">Reference proteome</keyword>
<sequence>MSLSRALAARLRGIAARLPVDLLHRASADAEAAAGHLLAAHQGSDDTALIGSAKALRAASSTATTSAKRLREAASWIEAYCTNILGIGSATAAPIKAIDSTITPDTTRTRPSRSPDPTAKPGGYPARVYPDDEDETVRGITRENESAAILARHGYVVEQRPRVPGRKKPDFRIEGRIFDNYAPSSARARNIASEMAVKIEEEQTDRIVLNLRDTPVELVAIKTQLTDWPIPGLREVIMIDKNDTVIDFFP</sequence>
<dbReference type="eggNOG" id="COG3210">
    <property type="taxonomic scope" value="Bacteria"/>
</dbReference>
<dbReference type="RefSeq" id="WP_156051507.1">
    <property type="nucleotide sequence ID" value="NZ_JOEF01000025.1"/>
</dbReference>
<evidence type="ECO:0000259" key="2">
    <source>
        <dbReference type="Pfam" id="PF18451"/>
    </source>
</evidence>
<dbReference type="Proteomes" id="UP000183376">
    <property type="component" value="Chromosome I"/>
</dbReference>
<dbReference type="STRING" id="211114.SAMN04489726_0627"/>
<dbReference type="Pfam" id="PF18451">
    <property type="entry name" value="CdiA_C"/>
    <property type="match status" value="1"/>
</dbReference>
<dbReference type="InterPro" id="IPR040559">
    <property type="entry name" value="CdiA_C"/>
</dbReference>
<dbReference type="CDD" id="cd13442">
    <property type="entry name" value="CDI_toxin_Bp1026b-like"/>
    <property type="match status" value="1"/>
</dbReference>
<dbReference type="AlphaFoldDB" id="A0A1G9RR93"/>
<evidence type="ECO:0000313" key="4">
    <source>
        <dbReference type="Proteomes" id="UP000183376"/>
    </source>
</evidence>
<proteinExistence type="predicted"/>
<gene>
    <name evidence="3" type="ORF">SAMN04489726_0627</name>
</gene>
<name>A0A1G9RR93_ALLAB</name>
<accession>A0A1G9RR93</accession>
<dbReference type="OrthoDB" id="5524878at2"/>
<evidence type="ECO:0000256" key="1">
    <source>
        <dbReference type="SAM" id="MobiDB-lite"/>
    </source>
</evidence>
<dbReference type="Gene3D" id="3.40.1350.120">
    <property type="match status" value="1"/>
</dbReference>
<protein>
    <recommendedName>
        <fullName evidence="2">tRNA nuclease CdiA C-terminal domain-containing protein</fullName>
    </recommendedName>
</protein>
<feature type="domain" description="tRNA nuclease CdiA C-terminal" evidence="2">
    <location>
        <begin position="167"/>
        <end position="245"/>
    </location>
</feature>
<dbReference type="EMBL" id="LT629701">
    <property type="protein sequence ID" value="SDM25741.1"/>
    <property type="molecule type" value="Genomic_DNA"/>
</dbReference>
<dbReference type="InterPro" id="IPR033806">
    <property type="entry name" value="CDI_toxin_Bp1026b-like"/>
</dbReference>
<evidence type="ECO:0000313" key="3">
    <source>
        <dbReference type="EMBL" id="SDM25741.1"/>
    </source>
</evidence>
<reference evidence="3 4" key="1">
    <citation type="submission" date="2016-10" db="EMBL/GenBank/DDBJ databases">
        <authorList>
            <person name="de Groot N.N."/>
        </authorList>
    </citation>
    <scope>NUCLEOTIDE SEQUENCE [LARGE SCALE GENOMIC DNA]</scope>
    <source>
        <strain evidence="3 4">DSM 44149</strain>
    </source>
</reference>
<organism evidence="3 4">
    <name type="scientific">Allokutzneria albata</name>
    <name type="common">Kibdelosporangium albatum</name>
    <dbReference type="NCBI Taxonomy" id="211114"/>
    <lineage>
        <taxon>Bacteria</taxon>
        <taxon>Bacillati</taxon>
        <taxon>Actinomycetota</taxon>
        <taxon>Actinomycetes</taxon>
        <taxon>Pseudonocardiales</taxon>
        <taxon>Pseudonocardiaceae</taxon>
        <taxon>Allokutzneria</taxon>
    </lineage>
</organism>
<feature type="region of interest" description="Disordered" evidence="1">
    <location>
        <begin position="99"/>
        <end position="131"/>
    </location>
</feature>
<dbReference type="GO" id="GO:0004549">
    <property type="term" value="F:tRNA-specific ribonuclease activity"/>
    <property type="evidence" value="ECO:0007669"/>
    <property type="project" value="InterPro"/>
</dbReference>